<reference evidence="2" key="1">
    <citation type="submission" date="2019-09" db="EMBL/GenBank/DDBJ databases">
        <title>Draft genome information of white flower Hibiscus syriacus.</title>
        <authorList>
            <person name="Kim Y.-M."/>
        </authorList>
    </citation>
    <scope>NUCLEOTIDE SEQUENCE [LARGE SCALE GENOMIC DNA]</scope>
    <source>
        <strain evidence="2">YM2019G1</strain>
    </source>
</reference>
<name>A0A6A2YZN5_HIBSY</name>
<evidence type="ECO:0000313" key="2">
    <source>
        <dbReference type="EMBL" id="KAE8684720.1"/>
    </source>
</evidence>
<dbReference type="EMBL" id="VEPZ02001236">
    <property type="protein sequence ID" value="KAE8684720.1"/>
    <property type="molecule type" value="Genomic_DNA"/>
</dbReference>
<dbReference type="Pfam" id="PF14299">
    <property type="entry name" value="PP2"/>
    <property type="match status" value="1"/>
</dbReference>
<dbReference type="GO" id="GO:0030246">
    <property type="term" value="F:carbohydrate binding"/>
    <property type="evidence" value="ECO:0007669"/>
    <property type="project" value="InterPro"/>
</dbReference>
<dbReference type="PANTHER" id="PTHR48478:SF1">
    <property type="entry name" value="LECTIN-LIKE"/>
    <property type="match status" value="1"/>
</dbReference>
<dbReference type="PANTHER" id="PTHR48478">
    <property type="entry name" value="LECTIN-LIKE"/>
    <property type="match status" value="1"/>
</dbReference>
<feature type="region of interest" description="Disordered" evidence="1">
    <location>
        <begin position="1"/>
        <end position="21"/>
    </location>
</feature>
<gene>
    <name evidence="2" type="ORF">F3Y22_tig00111105pilonHSYRG00300</name>
</gene>
<dbReference type="Proteomes" id="UP000436088">
    <property type="component" value="Unassembled WGS sequence"/>
</dbReference>
<evidence type="ECO:0000256" key="1">
    <source>
        <dbReference type="SAM" id="MobiDB-lite"/>
    </source>
</evidence>
<sequence length="195" mass="22819">MNFLRKNEKKKKEEEEEEDNKEAFLDHKRKKTWEDARTGHKCFMLYARSLYVTWGGRENWIWNSFKDTNEENIEVAKLSHVCWLDVRGKFKMSELSPATLYEAVYEIKLTKGASGWELPVKLRLYPLPNGDGFQERQVSLLEKPRGEWIELNVGGFRTPENIEEAAGEICFDLYQHGGHWKNGLVVRGAILRPKT</sequence>
<dbReference type="InterPro" id="IPR052147">
    <property type="entry name" value="PP2-like/Lectin"/>
</dbReference>
<keyword evidence="3" id="KW-1185">Reference proteome</keyword>
<evidence type="ECO:0000313" key="3">
    <source>
        <dbReference type="Proteomes" id="UP000436088"/>
    </source>
</evidence>
<protein>
    <submittedName>
        <fullName evidence="2">Disease resistance protein RGA3-like isoform X1</fullName>
    </submittedName>
</protein>
<comment type="caution">
    <text evidence="2">The sequence shown here is derived from an EMBL/GenBank/DDBJ whole genome shotgun (WGS) entry which is preliminary data.</text>
</comment>
<accession>A0A6A2YZN5</accession>
<dbReference type="OrthoDB" id="533833at2759"/>
<dbReference type="AlphaFoldDB" id="A0A6A2YZN5"/>
<organism evidence="2 3">
    <name type="scientific">Hibiscus syriacus</name>
    <name type="common">Rose of Sharon</name>
    <dbReference type="NCBI Taxonomy" id="106335"/>
    <lineage>
        <taxon>Eukaryota</taxon>
        <taxon>Viridiplantae</taxon>
        <taxon>Streptophyta</taxon>
        <taxon>Embryophyta</taxon>
        <taxon>Tracheophyta</taxon>
        <taxon>Spermatophyta</taxon>
        <taxon>Magnoliopsida</taxon>
        <taxon>eudicotyledons</taxon>
        <taxon>Gunneridae</taxon>
        <taxon>Pentapetalae</taxon>
        <taxon>rosids</taxon>
        <taxon>malvids</taxon>
        <taxon>Malvales</taxon>
        <taxon>Malvaceae</taxon>
        <taxon>Malvoideae</taxon>
        <taxon>Hibiscus</taxon>
    </lineage>
</organism>
<proteinExistence type="predicted"/>
<dbReference type="InterPro" id="IPR025886">
    <property type="entry name" value="PP2-like"/>
</dbReference>